<dbReference type="EMBL" id="HG002000">
    <property type="protein sequence ID" value="CDF39099.1"/>
    <property type="molecule type" value="Genomic_DNA"/>
</dbReference>
<evidence type="ECO:0000256" key="1">
    <source>
        <dbReference type="SAM" id="MobiDB-lite"/>
    </source>
</evidence>
<evidence type="ECO:0000259" key="2">
    <source>
        <dbReference type="PROSITE" id="PS50217"/>
    </source>
</evidence>
<dbReference type="Proteomes" id="UP000012073">
    <property type="component" value="Unassembled WGS sequence"/>
</dbReference>
<keyword evidence="4" id="KW-1185">Reference proteome</keyword>
<feature type="compositionally biased region" description="Basic and acidic residues" evidence="1">
    <location>
        <begin position="428"/>
        <end position="447"/>
    </location>
</feature>
<dbReference type="Gene3D" id="1.20.5.170">
    <property type="match status" value="1"/>
</dbReference>
<protein>
    <recommendedName>
        <fullName evidence="2">BZIP domain-containing protein</fullName>
    </recommendedName>
</protein>
<dbReference type="OrthoDB" id="10432141at2759"/>
<feature type="domain" description="BZIP" evidence="2">
    <location>
        <begin position="421"/>
        <end position="479"/>
    </location>
</feature>
<gene>
    <name evidence="3" type="ORF">CHC_T00000102001</name>
</gene>
<dbReference type="KEGG" id="ccp:CHC_T00000102001"/>
<dbReference type="GO" id="GO:0003700">
    <property type="term" value="F:DNA-binding transcription factor activity"/>
    <property type="evidence" value="ECO:0007669"/>
    <property type="project" value="InterPro"/>
</dbReference>
<feature type="region of interest" description="Disordered" evidence="1">
    <location>
        <begin position="351"/>
        <end position="447"/>
    </location>
</feature>
<dbReference type="Gramene" id="CDF39099">
    <property type="protein sequence ID" value="CDF39099"/>
    <property type="gene ID" value="CHC_T00000102001"/>
</dbReference>
<dbReference type="PROSITE" id="PS50217">
    <property type="entry name" value="BZIP"/>
    <property type="match status" value="1"/>
</dbReference>
<dbReference type="AlphaFoldDB" id="R7QLX4"/>
<reference evidence="4" key="1">
    <citation type="journal article" date="2013" name="Proc. Natl. Acad. Sci. U.S.A.">
        <title>Genome structure and metabolic features in the red seaweed Chondrus crispus shed light on evolution of the Archaeplastida.</title>
        <authorList>
            <person name="Collen J."/>
            <person name="Porcel B."/>
            <person name="Carre W."/>
            <person name="Ball S.G."/>
            <person name="Chaparro C."/>
            <person name="Tonon T."/>
            <person name="Barbeyron T."/>
            <person name="Michel G."/>
            <person name="Noel B."/>
            <person name="Valentin K."/>
            <person name="Elias M."/>
            <person name="Artiguenave F."/>
            <person name="Arun A."/>
            <person name="Aury J.M."/>
            <person name="Barbosa-Neto J.F."/>
            <person name="Bothwell J.H."/>
            <person name="Bouget F.Y."/>
            <person name="Brillet L."/>
            <person name="Cabello-Hurtado F."/>
            <person name="Capella-Gutierrez S."/>
            <person name="Charrier B."/>
            <person name="Cladiere L."/>
            <person name="Cock J.M."/>
            <person name="Coelho S.M."/>
            <person name="Colleoni C."/>
            <person name="Czjzek M."/>
            <person name="Da Silva C."/>
            <person name="Delage L."/>
            <person name="Denoeud F."/>
            <person name="Deschamps P."/>
            <person name="Dittami S.M."/>
            <person name="Gabaldon T."/>
            <person name="Gachon C.M."/>
            <person name="Groisillier A."/>
            <person name="Herve C."/>
            <person name="Jabbari K."/>
            <person name="Katinka M."/>
            <person name="Kloareg B."/>
            <person name="Kowalczyk N."/>
            <person name="Labadie K."/>
            <person name="Leblanc C."/>
            <person name="Lopez P.J."/>
            <person name="McLachlan D.H."/>
            <person name="Meslet-Cladiere L."/>
            <person name="Moustafa A."/>
            <person name="Nehr Z."/>
            <person name="Nyvall Collen P."/>
            <person name="Panaud O."/>
            <person name="Partensky F."/>
            <person name="Poulain J."/>
            <person name="Rensing S.A."/>
            <person name="Rousvoal S."/>
            <person name="Samson G."/>
            <person name="Symeonidi A."/>
            <person name="Weissenbach J."/>
            <person name="Zambounis A."/>
            <person name="Wincker P."/>
            <person name="Boyen C."/>
        </authorList>
    </citation>
    <scope>NUCLEOTIDE SEQUENCE [LARGE SCALE GENOMIC DNA]</scope>
    <source>
        <strain evidence="4">cv. Stackhouse</strain>
    </source>
</reference>
<organism evidence="3 4">
    <name type="scientific">Chondrus crispus</name>
    <name type="common">Carrageen Irish moss</name>
    <name type="synonym">Polymorpha crispa</name>
    <dbReference type="NCBI Taxonomy" id="2769"/>
    <lineage>
        <taxon>Eukaryota</taxon>
        <taxon>Rhodophyta</taxon>
        <taxon>Florideophyceae</taxon>
        <taxon>Rhodymeniophycidae</taxon>
        <taxon>Gigartinales</taxon>
        <taxon>Gigartinaceae</taxon>
        <taxon>Chondrus</taxon>
    </lineage>
</organism>
<dbReference type="CDD" id="cd14686">
    <property type="entry name" value="bZIP"/>
    <property type="match status" value="1"/>
</dbReference>
<evidence type="ECO:0000313" key="3">
    <source>
        <dbReference type="EMBL" id="CDF39099.1"/>
    </source>
</evidence>
<accession>R7QLX4</accession>
<dbReference type="RefSeq" id="XP_005719010.1">
    <property type="nucleotide sequence ID" value="XM_005718953.1"/>
</dbReference>
<dbReference type="InterPro" id="IPR004827">
    <property type="entry name" value="bZIP"/>
</dbReference>
<sequence>MSTTHLRMPPHLQRTAPLATLVVDADAPSWAVCRTGLTLDRGTIPAMFNSRSDRTIFRLPESNRAVRDWLYSRPFVEALGNDAFENAAIESSTIFRMHPIDPHDPSIKISPTVSSHWLMVPFQSINGVTIGLVYLDVLYERPEEELRVPPLPVGKFAIEDATGEVFVTAWGDDIMIIGWIQSIIKCERVRELLMFRPPPHDAQPPTELLRRNSFYERRACHLCGHGDHISGLPEPCTGVGPVARPAPFLGGPMPLTNIATLYRRFRGAYFGVCIKTSYANNRMTDQVRVPVFCDVRKSLSPVRERFKINLRKNVQFSFDSPLTNTLFGLSPRSSSRLFILNSNKPVSSSLAIMDSSKRKRRRRDNCSTADRMDVCSPMSIVGDHDGSIASSEHSESPSSRPSHTRRRAGIDDMDRGTTAFQRKQRNRQAAEKSNQKRKERLEKQKRELEDLKMKRQKLMWRQKELQDENANLKALVSAPSIEDAMQNPFMDVMDDGWNALDQPEEWL</sequence>
<proteinExistence type="predicted"/>
<evidence type="ECO:0000313" key="4">
    <source>
        <dbReference type="Proteomes" id="UP000012073"/>
    </source>
</evidence>
<name>R7QLX4_CHOCR</name>
<dbReference type="GeneID" id="17326728"/>